<proteinExistence type="predicted"/>
<reference evidence="2" key="1">
    <citation type="submission" date="2021-01" db="EMBL/GenBank/DDBJ databases">
        <authorList>
            <consortium name="Genoscope - CEA"/>
            <person name="William W."/>
        </authorList>
    </citation>
    <scope>NUCLEOTIDE SEQUENCE</scope>
</reference>
<evidence type="ECO:0000313" key="3">
    <source>
        <dbReference type="Proteomes" id="UP000683925"/>
    </source>
</evidence>
<feature type="compositionally biased region" description="Basic and acidic residues" evidence="1">
    <location>
        <begin position="27"/>
        <end position="38"/>
    </location>
</feature>
<organism evidence="2 3">
    <name type="scientific">Paramecium octaurelia</name>
    <dbReference type="NCBI Taxonomy" id="43137"/>
    <lineage>
        <taxon>Eukaryota</taxon>
        <taxon>Sar</taxon>
        <taxon>Alveolata</taxon>
        <taxon>Ciliophora</taxon>
        <taxon>Intramacronucleata</taxon>
        <taxon>Oligohymenophorea</taxon>
        <taxon>Peniculida</taxon>
        <taxon>Parameciidae</taxon>
        <taxon>Paramecium</taxon>
    </lineage>
</organism>
<sequence>MGIICKQSKIQEIQAKQDFTFTSRAEIEKKKEKKKQENEDNQNSMEEEDDGIDEDAEPIFQQKLQNEILIKAKIAQSSADSILTNHDVPLIVPRQIYNGLLQKRYSFILKSQKKNKINSDDDDDDFHAGEEDENDSESEDSDEPESVSKIKSDNPFIGSYSLYSNTYSSLLKNNPQFYILLFFFLFRKSFCLLFDGRQVLPFSSSNKF</sequence>
<name>A0A8S1VCW1_PAROT</name>
<gene>
    <name evidence="2" type="ORF">POCTA_138.1.T0640168</name>
</gene>
<evidence type="ECO:0000256" key="1">
    <source>
        <dbReference type="SAM" id="MobiDB-lite"/>
    </source>
</evidence>
<dbReference type="EMBL" id="CAJJDP010000063">
    <property type="protein sequence ID" value="CAD8174794.1"/>
    <property type="molecule type" value="Genomic_DNA"/>
</dbReference>
<protein>
    <submittedName>
        <fullName evidence="2">Uncharacterized protein</fullName>
    </submittedName>
</protein>
<feature type="compositionally biased region" description="Acidic residues" evidence="1">
    <location>
        <begin position="120"/>
        <end position="145"/>
    </location>
</feature>
<dbReference type="AlphaFoldDB" id="A0A8S1VCW1"/>
<feature type="region of interest" description="Disordered" evidence="1">
    <location>
        <begin position="115"/>
        <end position="152"/>
    </location>
</feature>
<comment type="caution">
    <text evidence="2">The sequence shown here is derived from an EMBL/GenBank/DDBJ whole genome shotgun (WGS) entry which is preliminary data.</text>
</comment>
<accession>A0A8S1VCW1</accession>
<feature type="region of interest" description="Disordered" evidence="1">
    <location>
        <begin position="27"/>
        <end position="55"/>
    </location>
</feature>
<dbReference type="Proteomes" id="UP000683925">
    <property type="component" value="Unassembled WGS sequence"/>
</dbReference>
<evidence type="ECO:0000313" key="2">
    <source>
        <dbReference type="EMBL" id="CAD8174794.1"/>
    </source>
</evidence>
<dbReference type="OrthoDB" id="498543at2759"/>
<feature type="compositionally biased region" description="Acidic residues" evidence="1">
    <location>
        <begin position="45"/>
        <end position="55"/>
    </location>
</feature>
<keyword evidence="3" id="KW-1185">Reference proteome</keyword>